<accession>A0ABU4VWM5</accession>
<sequence>MAGTLVIVGAGQAAFALAAKLRALKDERPITIIGSEDVAPYQRPPLSKKYLMGEMSFDRLEFRGPEWFAENNVELRLSTWVEEIDRTAKTVRMQDGSTLSYDKLALATGAAPRELPAGVGGDLDGVLTVRDKRDADRLMAEMQPGRRLLVIGGGYIGLEAAAVARQLGLDVTLIEMAERILQRVASSETASIMRDIHRARGVSIREKTGLTRLIGTDGRVSAAELSDGTVLDVDVVIVGIGVLPNDRLARESGLDIGNGILVDAFTRTSDPDIHAIGDCALLPMNGANVRLESVQNAVDQAEAAALILAGDEQPYHPKPWFWSDQYDVKLQIAGFNMGYDETLLRPGQREGSYSVWYFRQGRFIAVDAINDAKAYVSGKKLLDTGKEPNRAVLEDHSADLKLLLA</sequence>
<organism evidence="7 8">
    <name type="scientific">Agrobacterium rosae</name>
    <dbReference type="NCBI Taxonomy" id="1972867"/>
    <lineage>
        <taxon>Bacteria</taxon>
        <taxon>Pseudomonadati</taxon>
        <taxon>Pseudomonadota</taxon>
        <taxon>Alphaproteobacteria</taxon>
        <taxon>Hyphomicrobiales</taxon>
        <taxon>Rhizobiaceae</taxon>
        <taxon>Rhizobium/Agrobacterium group</taxon>
        <taxon>Agrobacterium</taxon>
    </lineage>
</organism>
<protein>
    <submittedName>
        <fullName evidence="7">FAD-dependent oxidoreductase</fullName>
    </submittedName>
</protein>
<dbReference type="PRINTS" id="PR00368">
    <property type="entry name" value="FADPNR"/>
</dbReference>
<dbReference type="PANTHER" id="PTHR43557">
    <property type="entry name" value="APOPTOSIS-INDUCING FACTOR 1"/>
    <property type="match status" value="1"/>
</dbReference>
<dbReference type="InterPro" id="IPR016156">
    <property type="entry name" value="FAD/NAD-linked_Rdtase_dimer_sf"/>
</dbReference>
<dbReference type="Proteomes" id="UP001277561">
    <property type="component" value="Unassembled WGS sequence"/>
</dbReference>
<proteinExistence type="predicted"/>
<dbReference type="SUPFAM" id="SSF55424">
    <property type="entry name" value="FAD/NAD-linked reductases, dimerisation (C-terminal) domain"/>
    <property type="match status" value="1"/>
</dbReference>
<dbReference type="InterPro" id="IPR050446">
    <property type="entry name" value="FAD-oxidoreductase/Apoptosis"/>
</dbReference>
<evidence type="ECO:0000256" key="1">
    <source>
        <dbReference type="ARBA" id="ARBA00001974"/>
    </source>
</evidence>
<dbReference type="Pfam" id="PF14759">
    <property type="entry name" value="Reductase_C"/>
    <property type="match status" value="1"/>
</dbReference>
<keyword evidence="3" id="KW-0274">FAD</keyword>
<feature type="domain" description="Reductase C-terminal" evidence="6">
    <location>
        <begin position="320"/>
        <end position="403"/>
    </location>
</feature>
<evidence type="ECO:0000256" key="3">
    <source>
        <dbReference type="ARBA" id="ARBA00022827"/>
    </source>
</evidence>
<reference evidence="7" key="1">
    <citation type="journal article" date="2023" name="Phytobiomes J">
        <title>Deciphering the key players within the bacterial microbiota associated with aerial crown gall tumors on rhododendron: Insights into the gallobiome.</title>
        <authorList>
            <person name="Kuzmanovic N."/>
            <person name="Nesme J."/>
            <person name="Wolf J."/>
            <person name="Neumann-Schaal M."/>
            <person name="Petersen J."/>
            <person name="Fernandez-Gnecco G."/>
            <person name="Sproeer C."/>
            <person name="Bunk B."/>
            <person name="Overmann J."/>
            <person name="Sorensen S.J."/>
            <person name="Idczak E."/>
            <person name="Smalla K."/>
        </authorList>
    </citation>
    <scope>NUCLEOTIDE SEQUENCE [LARGE SCALE GENOMIC DNA]</scope>
    <source>
        <strain evidence="7">Rho-14.1</strain>
    </source>
</reference>
<evidence type="ECO:0000313" key="8">
    <source>
        <dbReference type="Proteomes" id="UP001277561"/>
    </source>
</evidence>
<evidence type="ECO:0000259" key="5">
    <source>
        <dbReference type="Pfam" id="PF07992"/>
    </source>
</evidence>
<dbReference type="SUPFAM" id="SSF51905">
    <property type="entry name" value="FAD/NAD(P)-binding domain"/>
    <property type="match status" value="2"/>
</dbReference>
<dbReference type="Gene3D" id="3.50.50.60">
    <property type="entry name" value="FAD/NAD(P)-binding domain"/>
    <property type="match status" value="2"/>
</dbReference>
<keyword evidence="2" id="KW-0285">Flavoprotein</keyword>
<dbReference type="Gene3D" id="3.30.390.30">
    <property type="match status" value="1"/>
</dbReference>
<comment type="cofactor">
    <cofactor evidence="1">
        <name>FAD</name>
        <dbReference type="ChEBI" id="CHEBI:57692"/>
    </cofactor>
</comment>
<name>A0ABU4VWM5_9HYPH</name>
<gene>
    <name evidence="7" type="ORF">RMS29_11720</name>
</gene>
<keyword evidence="4" id="KW-0560">Oxidoreductase</keyword>
<evidence type="ECO:0000256" key="2">
    <source>
        <dbReference type="ARBA" id="ARBA00022630"/>
    </source>
</evidence>
<dbReference type="PANTHER" id="PTHR43557:SF2">
    <property type="entry name" value="RIESKE DOMAIN-CONTAINING PROTEIN-RELATED"/>
    <property type="match status" value="1"/>
</dbReference>
<dbReference type="InterPro" id="IPR028202">
    <property type="entry name" value="Reductase_C"/>
</dbReference>
<dbReference type="RefSeq" id="WP_149895832.1">
    <property type="nucleotide sequence ID" value="NZ_CP192764.1"/>
</dbReference>
<dbReference type="InterPro" id="IPR036188">
    <property type="entry name" value="FAD/NAD-bd_sf"/>
</dbReference>
<dbReference type="EMBL" id="JAVRAD010000004">
    <property type="protein sequence ID" value="MDX8329898.1"/>
    <property type="molecule type" value="Genomic_DNA"/>
</dbReference>
<comment type="caution">
    <text evidence="7">The sequence shown here is derived from an EMBL/GenBank/DDBJ whole genome shotgun (WGS) entry which is preliminary data.</text>
</comment>
<dbReference type="InterPro" id="IPR023753">
    <property type="entry name" value="FAD/NAD-binding_dom"/>
</dbReference>
<dbReference type="PRINTS" id="PR00411">
    <property type="entry name" value="PNDRDTASEI"/>
</dbReference>
<evidence type="ECO:0000256" key="4">
    <source>
        <dbReference type="ARBA" id="ARBA00023002"/>
    </source>
</evidence>
<dbReference type="Pfam" id="PF07992">
    <property type="entry name" value="Pyr_redox_2"/>
    <property type="match status" value="1"/>
</dbReference>
<evidence type="ECO:0000259" key="6">
    <source>
        <dbReference type="Pfam" id="PF14759"/>
    </source>
</evidence>
<feature type="domain" description="FAD/NAD(P)-binding" evidence="5">
    <location>
        <begin position="5"/>
        <end position="301"/>
    </location>
</feature>
<keyword evidence="8" id="KW-1185">Reference proteome</keyword>
<evidence type="ECO:0000313" key="7">
    <source>
        <dbReference type="EMBL" id="MDX8329898.1"/>
    </source>
</evidence>